<reference evidence="6" key="1">
    <citation type="submission" date="2020-10" db="EMBL/GenBank/DDBJ databases">
        <title>Taxonomic study of unclassified bacteria belonging to the class Ktedonobacteria.</title>
        <authorList>
            <person name="Yabe S."/>
            <person name="Wang C.M."/>
            <person name="Zheng Y."/>
            <person name="Sakai Y."/>
            <person name="Cavaletti L."/>
            <person name="Monciardini P."/>
            <person name="Donadio S."/>
        </authorList>
    </citation>
    <scope>NUCLEOTIDE SEQUENCE</scope>
    <source>
        <strain evidence="6">SOSP1-1</strain>
    </source>
</reference>
<dbReference type="GO" id="GO:0016020">
    <property type="term" value="C:membrane"/>
    <property type="evidence" value="ECO:0007669"/>
    <property type="project" value="UniProtKB-SubCell"/>
</dbReference>
<protein>
    <recommendedName>
        <fullName evidence="8">DoxX family protein</fullName>
    </recommendedName>
</protein>
<dbReference type="RefSeq" id="WP_220195224.1">
    <property type="nucleotide sequence ID" value="NZ_BNJF01000002.1"/>
</dbReference>
<feature type="transmembrane region" description="Helical" evidence="5">
    <location>
        <begin position="21"/>
        <end position="45"/>
    </location>
</feature>
<keyword evidence="3 5" id="KW-1133">Transmembrane helix</keyword>
<evidence type="ECO:0000256" key="1">
    <source>
        <dbReference type="ARBA" id="ARBA00004141"/>
    </source>
</evidence>
<sequence length="145" mass="15321">MQNLTINRATSKNNSKAQHGKVAMSIGLWAVQVLVALIFLFSGSSKLIMPIEMMTTQMAIPLPGLFIRFLGVAEVAGALGLILPGLFRIQRILTPLAAAGLIIIMIGATTITLASGDSMGALMPLVLGLLAALILYGRRSYLKTA</sequence>
<keyword evidence="2 5" id="KW-0812">Transmembrane</keyword>
<comment type="caution">
    <text evidence="6">The sequence shown here is derived from an EMBL/GenBank/DDBJ whole genome shotgun (WGS) entry which is preliminary data.</text>
</comment>
<feature type="transmembrane region" description="Helical" evidence="5">
    <location>
        <begin position="119"/>
        <end position="137"/>
    </location>
</feature>
<evidence type="ECO:0000313" key="7">
    <source>
        <dbReference type="Proteomes" id="UP000612362"/>
    </source>
</evidence>
<feature type="transmembrane region" description="Helical" evidence="5">
    <location>
        <begin position="93"/>
        <end position="113"/>
    </location>
</feature>
<accession>A0A8J3HX79</accession>
<dbReference type="EMBL" id="BNJF01000002">
    <property type="protein sequence ID" value="GHO45797.1"/>
    <property type="molecule type" value="Genomic_DNA"/>
</dbReference>
<name>A0A8J3HX79_9CHLR</name>
<evidence type="ECO:0000313" key="6">
    <source>
        <dbReference type="EMBL" id="GHO45797.1"/>
    </source>
</evidence>
<feature type="transmembrane region" description="Helical" evidence="5">
    <location>
        <begin position="65"/>
        <end position="86"/>
    </location>
</feature>
<evidence type="ECO:0000256" key="5">
    <source>
        <dbReference type="SAM" id="Phobius"/>
    </source>
</evidence>
<dbReference type="Pfam" id="PF13564">
    <property type="entry name" value="DoxX_2"/>
    <property type="match status" value="1"/>
</dbReference>
<evidence type="ECO:0000256" key="4">
    <source>
        <dbReference type="ARBA" id="ARBA00023136"/>
    </source>
</evidence>
<dbReference type="Proteomes" id="UP000612362">
    <property type="component" value="Unassembled WGS sequence"/>
</dbReference>
<comment type="subcellular location">
    <subcellularLocation>
        <location evidence="1">Membrane</location>
        <topology evidence="1">Multi-pass membrane protein</topology>
    </subcellularLocation>
</comment>
<evidence type="ECO:0000256" key="2">
    <source>
        <dbReference type="ARBA" id="ARBA00022692"/>
    </source>
</evidence>
<dbReference type="InterPro" id="IPR032808">
    <property type="entry name" value="DoxX"/>
</dbReference>
<proteinExistence type="predicted"/>
<dbReference type="AlphaFoldDB" id="A0A8J3HX79"/>
<gene>
    <name evidence="6" type="ORF">KSX_39600</name>
</gene>
<keyword evidence="4 5" id="KW-0472">Membrane</keyword>
<evidence type="ECO:0000256" key="3">
    <source>
        <dbReference type="ARBA" id="ARBA00022989"/>
    </source>
</evidence>
<organism evidence="6 7">
    <name type="scientific">Ktedonospora formicarum</name>
    <dbReference type="NCBI Taxonomy" id="2778364"/>
    <lineage>
        <taxon>Bacteria</taxon>
        <taxon>Bacillati</taxon>
        <taxon>Chloroflexota</taxon>
        <taxon>Ktedonobacteria</taxon>
        <taxon>Ktedonobacterales</taxon>
        <taxon>Ktedonobacteraceae</taxon>
        <taxon>Ktedonospora</taxon>
    </lineage>
</organism>
<evidence type="ECO:0008006" key="8">
    <source>
        <dbReference type="Google" id="ProtNLM"/>
    </source>
</evidence>
<keyword evidence="7" id="KW-1185">Reference proteome</keyword>